<organism evidence="2 3">
    <name type="scientific">Sitophilus oryzae</name>
    <name type="common">Rice weevil</name>
    <name type="synonym">Curculio oryzae</name>
    <dbReference type="NCBI Taxonomy" id="7048"/>
    <lineage>
        <taxon>Eukaryota</taxon>
        <taxon>Metazoa</taxon>
        <taxon>Ecdysozoa</taxon>
        <taxon>Arthropoda</taxon>
        <taxon>Hexapoda</taxon>
        <taxon>Insecta</taxon>
        <taxon>Pterygota</taxon>
        <taxon>Neoptera</taxon>
        <taxon>Endopterygota</taxon>
        <taxon>Coleoptera</taxon>
        <taxon>Polyphaga</taxon>
        <taxon>Cucujiformia</taxon>
        <taxon>Curculionidae</taxon>
        <taxon>Dryophthorinae</taxon>
        <taxon>Sitophilus</taxon>
    </lineage>
</organism>
<dbReference type="PANTHER" id="PTHR34153:SF2">
    <property type="entry name" value="SI:CH211-262H13.3-RELATED"/>
    <property type="match status" value="1"/>
</dbReference>
<protein>
    <submittedName>
        <fullName evidence="3">Uncharacterized protein LOC115890423</fullName>
    </submittedName>
</protein>
<reference evidence="3" key="1">
    <citation type="submission" date="2025-08" db="UniProtKB">
        <authorList>
            <consortium name="RefSeq"/>
        </authorList>
    </citation>
    <scope>IDENTIFICATION</scope>
    <source>
        <tissue evidence="3">Gonads</tissue>
    </source>
</reference>
<gene>
    <name evidence="3" type="primary">LOC115890423</name>
</gene>
<dbReference type="Proteomes" id="UP000504635">
    <property type="component" value="Unplaced"/>
</dbReference>
<feature type="domain" description="DUF4806" evidence="1">
    <location>
        <begin position="64"/>
        <end position="144"/>
    </location>
</feature>
<keyword evidence="2" id="KW-1185">Reference proteome</keyword>
<evidence type="ECO:0000259" key="1">
    <source>
        <dbReference type="Pfam" id="PF16064"/>
    </source>
</evidence>
<dbReference type="GeneID" id="115890423"/>
<proteinExistence type="predicted"/>
<sequence>MEKDSFEPVSVPDVQELSIGDKNALIAHIFDIKTNMAIMLDHIIEMKNLVSCKQEFGGDDLLPKFPINSIRDLIDIDKYLSENEVVAKQMGHFIYNIGGKNSKDAVYRALERLYTNYIGQYISWTGAKGNFKIKDMKLTAIMREVIRQRFENVTDMEFESMTKSWFQHAKTRYERTKK</sequence>
<name>A0A6J2YTA2_SITOR</name>
<dbReference type="OrthoDB" id="8001077at2759"/>
<dbReference type="KEGG" id="soy:115890423"/>
<dbReference type="Pfam" id="PF16064">
    <property type="entry name" value="DUF4806"/>
    <property type="match status" value="1"/>
</dbReference>
<accession>A0A6J2YTA2</accession>
<dbReference type="InParanoid" id="A0A6J2YTA2"/>
<dbReference type="PANTHER" id="PTHR34153">
    <property type="entry name" value="SI:CH211-262H13.3-RELATED-RELATED"/>
    <property type="match status" value="1"/>
</dbReference>
<dbReference type="AlphaFoldDB" id="A0A6J2YTA2"/>
<evidence type="ECO:0000313" key="2">
    <source>
        <dbReference type="Proteomes" id="UP000504635"/>
    </source>
</evidence>
<evidence type="ECO:0000313" key="3">
    <source>
        <dbReference type="RefSeq" id="XP_030766509.1"/>
    </source>
</evidence>
<dbReference type="InterPro" id="IPR032071">
    <property type="entry name" value="DUF4806"/>
</dbReference>
<dbReference type="RefSeq" id="XP_030766509.1">
    <property type="nucleotide sequence ID" value="XM_030910649.1"/>
</dbReference>